<proteinExistence type="predicted"/>
<organism evidence="1">
    <name type="scientific">Rhizophora mucronata</name>
    <name type="common">Asiatic mangrove</name>
    <dbReference type="NCBI Taxonomy" id="61149"/>
    <lineage>
        <taxon>Eukaryota</taxon>
        <taxon>Viridiplantae</taxon>
        <taxon>Streptophyta</taxon>
        <taxon>Embryophyta</taxon>
        <taxon>Tracheophyta</taxon>
        <taxon>Spermatophyta</taxon>
        <taxon>Magnoliopsida</taxon>
        <taxon>eudicotyledons</taxon>
        <taxon>Gunneridae</taxon>
        <taxon>Pentapetalae</taxon>
        <taxon>rosids</taxon>
        <taxon>fabids</taxon>
        <taxon>Malpighiales</taxon>
        <taxon>Rhizophoraceae</taxon>
        <taxon>Rhizophora</taxon>
    </lineage>
</organism>
<dbReference type="EMBL" id="GGEC01016972">
    <property type="protein sequence ID" value="MBW97455.1"/>
    <property type="molecule type" value="Transcribed_RNA"/>
</dbReference>
<sequence length="69" mass="8140">MNIHTKRIQKMTFLNEHRQSKISCLQHCSLFFARKQEILRLEITVDHSHEMASVHNIHYIPTNPSSISL</sequence>
<name>A0A2P2JVG6_RHIMU</name>
<reference evidence="1" key="1">
    <citation type="submission" date="2018-02" db="EMBL/GenBank/DDBJ databases">
        <title>Rhizophora mucronata_Transcriptome.</title>
        <authorList>
            <person name="Meera S.P."/>
            <person name="Sreeshan A."/>
            <person name="Augustine A."/>
        </authorList>
    </citation>
    <scope>NUCLEOTIDE SEQUENCE</scope>
    <source>
        <tissue evidence="1">Leaf</tissue>
    </source>
</reference>
<accession>A0A2P2JVG6</accession>
<dbReference type="AlphaFoldDB" id="A0A2P2JVG6"/>
<evidence type="ECO:0000313" key="1">
    <source>
        <dbReference type="EMBL" id="MBW97455.1"/>
    </source>
</evidence>
<protein>
    <submittedName>
        <fullName evidence="1">Uncharacterized protein MANES_16G007500</fullName>
    </submittedName>
</protein>